<accession>A0A9P7ULU6</accession>
<dbReference type="Proteomes" id="UP000699042">
    <property type="component" value="Unassembled WGS sequence"/>
</dbReference>
<keyword evidence="4" id="KW-1185">Reference proteome</keyword>
<feature type="region of interest" description="Disordered" evidence="1">
    <location>
        <begin position="662"/>
        <end position="685"/>
    </location>
</feature>
<dbReference type="InterPro" id="IPR010730">
    <property type="entry name" value="HET"/>
</dbReference>
<protein>
    <submittedName>
        <fullName evidence="3">Heterokaryon incompatibility protein</fullName>
    </submittedName>
</protein>
<name>A0A9P7ULU6_9PEZI</name>
<dbReference type="AlphaFoldDB" id="A0A9P7ULU6"/>
<evidence type="ECO:0000256" key="1">
    <source>
        <dbReference type="SAM" id="MobiDB-lite"/>
    </source>
</evidence>
<comment type="caution">
    <text evidence="3">The sequence shown here is derived from an EMBL/GenBank/DDBJ whole genome shotgun (WGS) entry which is preliminary data.</text>
</comment>
<dbReference type="InterPro" id="IPR052895">
    <property type="entry name" value="HetReg/Transcr_Mod"/>
</dbReference>
<dbReference type="PANTHER" id="PTHR24148">
    <property type="entry name" value="ANKYRIN REPEAT DOMAIN-CONTAINING PROTEIN 39 HOMOLOG-RELATED"/>
    <property type="match status" value="1"/>
</dbReference>
<sequence length="898" mass="100146">MSANDTQFFKQSLRSEYWINFNVDKKFSLAGVDEPELDSEDKALVRTWAPTKGATKTAPVQAQPSSLYRPILDPFEIRVLEILPGTGDEKLRGRLRHCSLELKASFALAVDGSATPMVYTALSYTWGPNVFDEAIECEGHVKNITKSLAVALRAFRQEDRSVVMWIDQICINQGDNEEKAQQIPLMSRIYQNAMNTVIWLGESTSNSASAIKLLEDVRLLLQFTEKTIGPDDFEGLNLPSKDSEVWEALWDFLSRPWFTRLWIIQEVILSFDSWIVCGNHMTTWDVLSLACLHLWTCGISRWLGEKFNSGSRKLDFQRDLCESVQHLSSMKSSYDSTAMSLFDLLIESREAKCYDNRDKVYGLLGVCRDQDRSAIKPSYADDFPVTHLYRDITTRHLDDNKGSLRLGVVLTCVDHESPDLPSWVPDWRNPRRTHSLGHSTTTTTPYMACGHLTIEIGRVHPPLERKNEDELRLHGVSVDAIAKVSTVFTNPELSLEDPTTANGDLKDMRSFVAELQEYPGHETVFSAFWQTLVAGKDATEMAKAPAAYEEIISLLLDASTELFPSLPGQTYSARQRRPVGKGKLELANLKTRTAGKAFQDVRTSMVHAMRNRRLCFTAKGNKHTDFESSGRAKTSCFNMAESTKEQENPIILPSIEFSPAVKVESSPHVGPLPSSPHNPPAEASAIDNAPAEASPVFDQSAQASSVIAPPVHFHHPGIPPVRAFPPLDQNPPLINAVDQAPSAINPRPVIRARTLNPPVVLPPLPARRGNESPTQPGPSIPQTADPFRVGNPTPPNPGPRGRYNLQDLTNICQGMDAEILSNALGSTRARGDEGSFKTPLEYAVIRRIRTMMMVNRHTAVTEKTRIEDDLRKLSGRGRSRPIMQMRGSLDDMMRGFDR</sequence>
<evidence type="ECO:0000259" key="2">
    <source>
        <dbReference type="Pfam" id="PF06985"/>
    </source>
</evidence>
<evidence type="ECO:0000313" key="3">
    <source>
        <dbReference type="EMBL" id="KAG7057266.1"/>
    </source>
</evidence>
<feature type="region of interest" description="Disordered" evidence="1">
    <location>
        <begin position="760"/>
        <end position="800"/>
    </location>
</feature>
<dbReference type="Pfam" id="PF06985">
    <property type="entry name" value="HET"/>
    <property type="match status" value="1"/>
</dbReference>
<dbReference type="EMBL" id="JAESDN010000001">
    <property type="protein sequence ID" value="KAG7057266.1"/>
    <property type="molecule type" value="Genomic_DNA"/>
</dbReference>
<feature type="domain" description="Heterokaryon incompatibility" evidence="2">
    <location>
        <begin position="119"/>
        <end position="266"/>
    </location>
</feature>
<proteinExistence type="predicted"/>
<organism evidence="3 4">
    <name type="scientific">Colletotrichum scovillei</name>
    <dbReference type="NCBI Taxonomy" id="1209932"/>
    <lineage>
        <taxon>Eukaryota</taxon>
        <taxon>Fungi</taxon>
        <taxon>Dikarya</taxon>
        <taxon>Ascomycota</taxon>
        <taxon>Pezizomycotina</taxon>
        <taxon>Sordariomycetes</taxon>
        <taxon>Hypocreomycetidae</taxon>
        <taxon>Glomerellales</taxon>
        <taxon>Glomerellaceae</taxon>
        <taxon>Colletotrichum</taxon>
        <taxon>Colletotrichum acutatum species complex</taxon>
    </lineage>
</organism>
<evidence type="ECO:0000313" key="4">
    <source>
        <dbReference type="Proteomes" id="UP000699042"/>
    </source>
</evidence>
<gene>
    <name evidence="3" type="ORF">JMJ77_004655</name>
</gene>
<dbReference type="PANTHER" id="PTHR24148:SF80">
    <property type="entry name" value="HETEROKARYON INCOMPATIBILITY DOMAIN-CONTAINING PROTEIN"/>
    <property type="match status" value="1"/>
</dbReference>
<reference evidence="3" key="1">
    <citation type="submission" date="2021-05" db="EMBL/GenBank/DDBJ databases">
        <title>Comparative genomics of three Colletotrichum scovillei strains and genetic complementation revealed genes involved fungal growth and virulence on chili pepper.</title>
        <authorList>
            <person name="Hsieh D.-K."/>
            <person name="Chuang S.-C."/>
            <person name="Chen C.-Y."/>
            <person name="Chao Y.-T."/>
            <person name="Lu M.-Y.J."/>
            <person name="Lee M.-H."/>
            <person name="Shih M.-C."/>
        </authorList>
    </citation>
    <scope>NUCLEOTIDE SEQUENCE</scope>
    <source>
        <strain evidence="3">Coll-153</strain>
    </source>
</reference>